<dbReference type="InterPro" id="IPR015424">
    <property type="entry name" value="PyrdxlP-dep_Trfase"/>
</dbReference>
<dbReference type="PANTHER" id="PTHR43586">
    <property type="entry name" value="CYSTEINE DESULFURASE"/>
    <property type="match status" value="1"/>
</dbReference>
<evidence type="ECO:0000259" key="1">
    <source>
        <dbReference type="Pfam" id="PF00266"/>
    </source>
</evidence>
<sequence>MEEELAVSYDVAGVRGLYTSLSDGWIYLNSHDTPQIPERVSSAVARSFRMSAAVPQPEPSRGSHVREAVGRPEGETFFADARAAVADLCGVTPGRVVLGPSLPVLYMALTAAMRPLFRHNSSIVLSNVGRAQCNTMLTRADADVRWAQPDLATGELPAWQYEKLVDGSTRLVAIPAAHAELGTVVAVRDIVERVRERSRAWVLVDASSFAPYRLITFDDWRADIVALDVGELGGPRVAALVFRDEAMLRRLDSDMLELPVSAGLAGGVSATVDHYASLAAAGAGSGGDGRGVAPRQSRRARLTASMGELAGYMEELREDLETFLGTLPVVHIVGVTGEAAEDADTDRIPRLTFGVRGVPSATVHQRLVANGMVATEASASELLRDMGVEEMGGAVTVGLGPFNTQADIVQLTRTVASLA</sequence>
<dbReference type="EMBL" id="JAMFTQ010000010">
    <property type="protein sequence ID" value="MCP1388202.1"/>
    <property type="molecule type" value="Genomic_DNA"/>
</dbReference>
<comment type="caution">
    <text evidence="2">The sequence shown here is derived from an EMBL/GenBank/DDBJ whole genome shotgun (WGS) entry which is preliminary data.</text>
</comment>
<keyword evidence="3" id="KW-1185">Reference proteome</keyword>
<dbReference type="Pfam" id="PF00266">
    <property type="entry name" value="Aminotran_5"/>
    <property type="match status" value="1"/>
</dbReference>
<name>A0ABT1G673_9CORY</name>
<dbReference type="Proteomes" id="UP001204000">
    <property type="component" value="Unassembled WGS sequence"/>
</dbReference>
<gene>
    <name evidence="2" type="ORF">M5J20_08405</name>
</gene>
<evidence type="ECO:0000313" key="2">
    <source>
        <dbReference type="EMBL" id="MCP1388202.1"/>
    </source>
</evidence>
<accession>A0ABT1G673</accession>
<dbReference type="GO" id="GO:0008483">
    <property type="term" value="F:transaminase activity"/>
    <property type="evidence" value="ECO:0007669"/>
    <property type="project" value="UniProtKB-KW"/>
</dbReference>
<reference evidence="2" key="1">
    <citation type="submission" date="2022-05" db="EMBL/GenBank/DDBJ databases">
        <title>Corynebacterium sp. TA-R-1 sp. nov., isolated from human feces.</title>
        <authorList>
            <person name="Shamsuzzaman M."/>
            <person name="Dahal R.H."/>
        </authorList>
    </citation>
    <scope>NUCLEOTIDE SEQUENCE</scope>
    <source>
        <strain evidence="2">TA-R-1</strain>
    </source>
</reference>
<dbReference type="RefSeq" id="WP_253578464.1">
    <property type="nucleotide sequence ID" value="NZ_JAMFTQ010000010.1"/>
</dbReference>
<dbReference type="PANTHER" id="PTHR43586:SF21">
    <property type="entry name" value="PYRIDOXAL PHOSPHATE (PLP)-DEPENDENT ASPARTATE AMINOTRANSFERASE SUPERFAMILY"/>
    <property type="match status" value="1"/>
</dbReference>
<dbReference type="InterPro" id="IPR000192">
    <property type="entry name" value="Aminotrans_V_dom"/>
</dbReference>
<dbReference type="InterPro" id="IPR015422">
    <property type="entry name" value="PyrdxlP-dep_Trfase_small"/>
</dbReference>
<keyword evidence="2" id="KW-0808">Transferase</keyword>
<dbReference type="SUPFAM" id="SSF53383">
    <property type="entry name" value="PLP-dependent transferases"/>
    <property type="match status" value="1"/>
</dbReference>
<keyword evidence="2" id="KW-0032">Aminotransferase</keyword>
<dbReference type="InterPro" id="IPR015421">
    <property type="entry name" value="PyrdxlP-dep_Trfase_major"/>
</dbReference>
<protein>
    <submittedName>
        <fullName evidence="2">Aminotransferase class V-fold PLP-dependent enzyme</fullName>
    </submittedName>
</protein>
<organism evidence="2 3">
    <name type="scientific">Corynebacterium stercoris</name>
    <dbReference type="NCBI Taxonomy" id="2943490"/>
    <lineage>
        <taxon>Bacteria</taxon>
        <taxon>Bacillati</taxon>
        <taxon>Actinomycetota</taxon>
        <taxon>Actinomycetes</taxon>
        <taxon>Mycobacteriales</taxon>
        <taxon>Corynebacteriaceae</taxon>
        <taxon>Corynebacterium</taxon>
    </lineage>
</organism>
<evidence type="ECO:0000313" key="3">
    <source>
        <dbReference type="Proteomes" id="UP001204000"/>
    </source>
</evidence>
<dbReference type="Gene3D" id="3.90.1150.10">
    <property type="entry name" value="Aspartate Aminotransferase, domain 1"/>
    <property type="match status" value="1"/>
</dbReference>
<proteinExistence type="predicted"/>
<dbReference type="Gene3D" id="3.40.640.10">
    <property type="entry name" value="Type I PLP-dependent aspartate aminotransferase-like (Major domain)"/>
    <property type="match status" value="1"/>
</dbReference>
<feature type="domain" description="Aminotransferase class V" evidence="1">
    <location>
        <begin position="26"/>
        <end position="228"/>
    </location>
</feature>